<dbReference type="EMBL" id="NSKB01000015">
    <property type="protein sequence ID" value="PAU74117.1"/>
    <property type="molecule type" value="Genomic_DNA"/>
</dbReference>
<gene>
    <name evidence="1" type="ORF">CK498_24370</name>
</gene>
<protein>
    <submittedName>
        <fullName evidence="1">Uncharacterized protein</fullName>
    </submittedName>
</protein>
<keyword evidence="2" id="KW-1185">Reference proteome</keyword>
<dbReference type="Proteomes" id="UP000217771">
    <property type="component" value="Unassembled WGS sequence"/>
</dbReference>
<organism evidence="1 2">
    <name type="scientific">Halomonas salipaludis</name>
    <dbReference type="NCBI Taxonomy" id="2032625"/>
    <lineage>
        <taxon>Bacteria</taxon>
        <taxon>Pseudomonadati</taxon>
        <taxon>Pseudomonadota</taxon>
        <taxon>Gammaproteobacteria</taxon>
        <taxon>Oceanospirillales</taxon>
        <taxon>Halomonadaceae</taxon>
        <taxon>Halomonas</taxon>
    </lineage>
</organism>
<dbReference type="AlphaFoldDB" id="A0A2A2EP42"/>
<evidence type="ECO:0000313" key="2">
    <source>
        <dbReference type="Proteomes" id="UP000217771"/>
    </source>
</evidence>
<reference evidence="1 2" key="1">
    <citation type="submission" date="2017-08" db="EMBL/GenBank/DDBJ databases">
        <title>Halomonas alkalisoli sp. nov., isolated from saline alkaline soil.</title>
        <authorList>
            <person name="Wang D."/>
            <person name="Zhang G."/>
        </authorList>
    </citation>
    <scope>NUCLEOTIDE SEQUENCE [LARGE SCALE GENOMIC DNA]</scope>
    <source>
        <strain evidence="1 2">WRN001</strain>
    </source>
</reference>
<proteinExistence type="predicted"/>
<evidence type="ECO:0000313" key="1">
    <source>
        <dbReference type="EMBL" id="PAU74117.1"/>
    </source>
</evidence>
<sequence>MNGTNEYDDTAPWRCSGVMIPHGVERQCWQLPLGGGAADVSGQHRQGGEEYAILEAHSMLYQTITLTKPSLTRV</sequence>
<name>A0A2A2EP42_9GAMM</name>
<accession>A0A2A2EP42</accession>
<comment type="caution">
    <text evidence="1">The sequence shown here is derived from an EMBL/GenBank/DDBJ whole genome shotgun (WGS) entry which is preliminary data.</text>
</comment>